<protein>
    <submittedName>
        <fullName evidence="6">Glycoside hydrolase family 2 protein</fullName>
    </submittedName>
</protein>
<feature type="domain" description="Glycoside hydrolase family 2 catalytic" evidence="5">
    <location>
        <begin position="281"/>
        <end position="449"/>
    </location>
</feature>
<dbReference type="PANTHER" id="PTHR42732:SF2">
    <property type="entry name" value="BETA-MANNOSIDASE"/>
    <property type="match status" value="1"/>
</dbReference>
<dbReference type="InterPro" id="IPR036156">
    <property type="entry name" value="Beta-gal/glucu_dom_sf"/>
</dbReference>
<dbReference type="InterPro" id="IPR013783">
    <property type="entry name" value="Ig-like_fold"/>
</dbReference>
<proteinExistence type="inferred from homology"/>
<keyword evidence="7" id="KW-1185">Reference proteome</keyword>
<feature type="domain" description="Glycoside hydrolase family 2 immunoglobulin-like beta-sandwich" evidence="4">
    <location>
        <begin position="182"/>
        <end position="269"/>
    </location>
</feature>
<evidence type="ECO:0000259" key="5">
    <source>
        <dbReference type="Pfam" id="PF02836"/>
    </source>
</evidence>
<evidence type="ECO:0000313" key="7">
    <source>
        <dbReference type="Proteomes" id="UP001597199"/>
    </source>
</evidence>
<keyword evidence="3" id="KW-0326">Glycosidase</keyword>
<dbReference type="Gene3D" id="2.60.120.260">
    <property type="entry name" value="Galactose-binding domain-like"/>
    <property type="match status" value="1"/>
</dbReference>
<dbReference type="Proteomes" id="UP001597199">
    <property type="component" value="Unassembled WGS sequence"/>
</dbReference>
<dbReference type="InterPro" id="IPR008979">
    <property type="entry name" value="Galactose-bd-like_sf"/>
</dbReference>
<dbReference type="SUPFAM" id="SSF49785">
    <property type="entry name" value="Galactose-binding domain-like"/>
    <property type="match status" value="1"/>
</dbReference>
<dbReference type="RefSeq" id="WP_204119168.1">
    <property type="nucleotide sequence ID" value="NZ_BOLV01000012.1"/>
</dbReference>
<dbReference type="Pfam" id="PF02836">
    <property type="entry name" value="Glyco_hydro_2_C"/>
    <property type="match status" value="1"/>
</dbReference>
<dbReference type="InterPro" id="IPR051913">
    <property type="entry name" value="GH2_Domain-Containing"/>
</dbReference>
<sequence>MLTPWGEKLNRDQPLSEYPRPQLRREQWLNLNGQWDYAITATLTLPKQWAGQITVPFSPESELGGGLPPLQPTQTLWYRRQVTVPVGAEGHCLLHFGAVDQYCQVFVDRQKLVTHRGGYWPFSCELPASTWGKTVELIVAVQDHSDQSDEATGKQRLQPGGIWYPPQSGIWQTVWLEQVPATYISDLTLSPDLSNGQVTVKVTLNHATTDTLAVTVSAQQQTVAAATTAGVAVTLTLPDKHPWTPEDPFLYEVTVQVGQDTVTSYFGLRSFGRGADANGQTVFLLNGKPYYQSGVLDQGYWSDGLYTAPSDEAMVAELKRIKALGFNMIRKHIKIEPLRWYYHCDQLGLLVWQDFVSGGGPYSPWVIQILPFIGITLKDTHAGFGRQSPAGRAVYHRDLQRTVALLKNVVSICTWVPFNEGWGQFATQAITQELAALDPTRLIDQASGWHDQHGGDFRSWHIYYKPFHLHRDRFGRIQALTEFGGYSLPWPGHAPEKAFGYRYYHSRQKLTAALVKLYRKRVLPAIKRGLAASIYTQVSDVHGEVNGLWTFDRRVMKVDAEAVRQVNQALQRRFADVHSRLRPGRNKKSI</sequence>
<comment type="caution">
    <text evidence="6">The sequence shown here is derived from an EMBL/GenBank/DDBJ whole genome shotgun (WGS) entry which is preliminary data.</text>
</comment>
<dbReference type="InterPro" id="IPR006103">
    <property type="entry name" value="Glyco_hydro_2_cat"/>
</dbReference>
<dbReference type="PANTHER" id="PTHR42732">
    <property type="entry name" value="BETA-GALACTOSIDASE"/>
    <property type="match status" value="1"/>
</dbReference>
<organism evidence="6 7">
    <name type="scientific">Lacticaseibacillus suilingensis</name>
    <dbReference type="NCBI Taxonomy" id="2799577"/>
    <lineage>
        <taxon>Bacteria</taxon>
        <taxon>Bacillati</taxon>
        <taxon>Bacillota</taxon>
        <taxon>Bacilli</taxon>
        <taxon>Lactobacillales</taxon>
        <taxon>Lactobacillaceae</taxon>
        <taxon>Lacticaseibacillus</taxon>
    </lineage>
</organism>
<comment type="similarity">
    <text evidence="1">Belongs to the glycosyl hydrolase 2 family.</text>
</comment>
<evidence type="ECO:0000256" key="1">
    <source>
        <dbReference type="ARBA" id="ARBA00007401"/>
    </source>
</evidence>
<dbReference type="InterPro" id="IPR006102">
    <property type="entry name" value="Ig-like_GH2"/>
</dbReference>
<dbReference type="GO" id="GO:0016787">
    <property type="term" value="F:hydrolase activity"/>
    <property type="evidence" value="ECO:0007669"/>
    <property type="project" value="UniProtKB-KW"/>
</dbReference>
<dbReference type="Gene3D" id="2.60.40.10">
    <property type="entry name" value="Immunoglobulins"/>
    <property type="match status" value="1"/>
</dbReference>
<evidence type="ECO:0000313" key="6">
    <source>
        <dbReference type="EMBL" id="MFD1399457.1"/>
    </source>
</evidence>
<gene>
    <name evidence="6" type="ORF">ACFQ41_09045</name>
</gene>
<reference evidence="7" key="1">
    <citation type="journal article" date="2019" name="Int. J. Syst. Evol. Microbiol.">
        <title>The Global Catalogue of Microorganisms (GCM) 10K type strain sequencing project: providing services to taxonomists for standard genome sequencing and annotation.</title>
        <authorList>
            <consortium name="The Broad Institute Genomics Platform"/>
            <consortium name="The Broad Institute Genome Sequencing Center for Infectious Disease"/>
            <person name="Wu L."/>
            <person name="Ma J."/>
        </authorList>
    </citation>
    <scope>NUCLEOTIDE SEQUENCE [LARGE SCALE GENOMIC DNA]</scope>
    <source>
        <strain evidence="7">CCM 9110</strain>
    </source>
</reference>
<name>A0ABW4BK49_9LACO</name>
<dbReference type="Pfam" id="PF00703">
    <property type="entry name" value="Glyco_hydro_2"/>
    <property type="match status" value="1"/>
</dbReference>
<evidence type="ECO:0000256" key="2">
    <source>
        <dbReference type="ARBA" id="ARBA00022801"/>
    </source>
</evidence>
<evidence type="ECO:0000256" key="3">
    <source>
        <dbReference type="ARBA" id="ARBA00023295"/>
    </source>
</evidence>
<dbReference type="EMBL" id="JBHTOA010000032">
    <property type="protein sequence ID" value="MFD1399457.1"/>
    <property type="molecule type" value="Genomic_DNA"/>
</dbReference>
<dbReference type="InterPro" id="IPR017853">
    <property type="entry name" value="GH"/>
</dbReference>
<dbReference type="SUPFAM" id="SSF49303">
    <property type="entry name" value="beta-Galactosidase/glucuronidase domain"/>
    <property type="match status" value="1"/>
</dbReference>
<dbReference type="Gene3D" id="3.20.20.80">
    <property type="entry name" value="Glycosidases"/>
    <property type="match status" value="1"/>
</dbReference>
<accession>A0ABW4BK49</accession>
<dbReference type="SUPFAM" id="SSF51445">
    <property type="entry name" value="(Trans)glycosidases"/>
    <property type="match status" value="1"/>
</dbReference>
<evidence type="ECO:0000259" key="4">
    <source>
        <dbReference type="Pfam" id="PF00703"/>
    </source>
</evidence>
<keyword evidence="2 6" id="KW-0378">Hydrolase</keyword>